<protein>
    <submittedName>
        <fullName evidence="2">Uncharacterized protein</fullName>
    </submittedName>
</protein>
<dbReference type="Proteomes" id="UP000003100">
    <property type="component" value="Unassembled WGS sequence"/>
</dbReference>
<accession>C0CK57</accession>
<dbReference type="HOGENOM" id="CLU_3196705_0_0_9"/>
<dbReference type="EMBL" id="ACBZ01000058">
    <property type="protein sequence ID" value="EEG49846.1"/>
    <property type="molecule type" value="Genomic_DNA"/>
</dbReference>
<keyword evidence="3" id="KW-1185">Reference proteome</keyword>
<evidence type="ECO:0000256" key="1">
    <source>
        <dbReference type="SAM" id="MobiDB-lite"/>
    </source>
</evidence>
<evidence type="ECO:0000313" key="2">
    <source>
        <dbReference type="EMBL" id="EEG49846.1"/>
    </source>
</evidence>
<dbReference type="PATRIC" id="fig|476272.21.peg.2574"/>
<reference evidence="2 3" key="2">
    <citation type="submission" date="2009-02" db="EMBL/GenBank/DDBJ databases">
        <title>Draft genome sequence of Blautia hydrogenotrophica DSM 10507 (Ruminococcus hydrogenotrophicus DSM 10507).</title>
        <authorList>
            <person name="Sudarsanam P."/>
            <person name="Ley R."/>
            <person name="Guruge J."/>
            <person name="Turnbaugh P.J."/>
            <person name="Mahowald M."/>
            <person name="Liep D."/>
            <person name="Gordon J."/>
        </authorList>
    </citation>
    <scope>NUCLEOTIDE SEQUENCE [LARGE SCALE GENOMIC DNA]</scope>
    <source>
        <strain evidence="3">DSM 10507 / JCM 14656 / S5a33</strain>
    </source>
</reference>
<reference evidence="2 3" key="1">
    <citation type="submission" date="2009-01" db="EMBL/GenBank/DDBJ databases">
        <authorList>
            <person name="Fulton L."/>
            <person name="Clifton S."/>
            <person name="Fulton B."/>
            <person name="Xu J."/>
            <person name="Minx P."/>
            <person name="Pepin K.H."/>
            <person name="Johnson M."/>
            <person name="Bhonagiri V."/>
            <person name="Nash W.E."/>
            <person name="Mardis E.R."/>
            <person name="Wilson R.K."/>
        </authorList>
    </citation>
    <scope>NUCLEOTIDE SEQUENCE [LARGE SCALE GENOMIC DNA]</scope>
    <source>
        <strain evidence="3">DSM 10507 / JCM 14656 / S5a33</strain>
    </source>
</reference>
<feature type="region of interest" description="Disordered" evidence="1">
    <location>
        <begin position="18"/>
        <end position="42"/>
    </location>
</feature>
<sequence length="42" mass="4722">MRVLSYYINAPLRMRTPQRGISPQSGVAAARKMSYAPQKLRG</sequence>
<gene>
    <name evidence="2" type="ORF">RUMHYD_01227</name>
</gene>
<name>C0CK57_BLAHS</name>
<proteinExistence type="predicted"/>
<organism evidence="2 3">
    <name type="scientific">Blautia hydrogenotrophica (strain DSM 10507 / JCM 14656 / S5a33)</name>
    <name type="common">Ruminococcus hydrogenotrophicus</name>
    <dbReference type="NCBI Taxonomy" id="476272"/>
    <lineage>
        <taxon>Bacteria</taxon>
        <taxon>Bacillati</taxon>
        <taxon>Bacillota</taxon>
        <taxon>Clostridia</taxon>
        <taxon>Lachnospirales</taxon>
        <taxon>Lachnospiraceae</taxon>
        <taxon>Blautia</taxon>
    </lineage>
</organism>
<evidence type="ECO:0000313" key="3">
    <source>
        <dbReference type="Proteomes" id="UP000003100"/>
    </source>
</evidence>
<comment type="caution">
    <text evidence="2">The sequence shown here is derived from an EMBL/GenBank/DDBJ whole genome shotgun (WGS) entry which is preliminary data.</text>
</comment>
<dbReference type="AlphaFoldDB" id="C0CK57"/>